<evidence type="ECO:0000313" key="2">
    <source>
        <dbReference type="Proteomes" id="UP000244773"/>
    </source>
</evidence>
<protein>
    <submittedName>
        <fullName evidence="1">Uncharacterized protein</fullName>
    </submittedName>
</protein>
<reference evidence="1" key="1">
    <citation type="journal article" date="2018" name="Virology">
        <title>A giant virus infecting green algae encodes key fermentation genes.</title>
        <authorList>
            <person name="Schvarcz C.R."/>
            <person name="Steward G.F."/>
        </authorList>
    </citation>
    <scope>NUCLEOTIDE SEQUENCE [LARGE SCALE GENOMIC DNA]</scope>
</reference>
<proteinExistence type="predicted"/>
<gene>
    <name evidence="1" type="ORF">TetV_597</name>
</gene>
<dbReference type="Proteomes" id="UP000244773">
    <property type="component" value="Segment"/>
</dbReference>
<accession>A0A2P0VPD6</accession>
<sequence length="274" mass="31369">MVKSIGHGFDDYTPNEKQLLQEIKAGAYGDKIRRHFLATEITSEGTDVPDLAFDGHNLSEVRNMQALHAKKYTELDRFMQMLKDDPINGADDFELSLNDYSKYEQHVGLTVDQAKEYAALLQRIKDKFTEMYEHDWKFKGDKRLKVEFDKLLVDLGTGTLGLDRLKALDALITNHQRLRDDNDDPDTLLALDVAVHMFDKAQVADLLDHLHRQIKLGTDFDDWFLMYFEQEKALEMAKIMQSMKGGTGSSDFNNTMFLAAVVLVNSFFCTLINS</sequence>
<name>A0A2P0VPD6_9VIRU</name>
<evidence type="ECO:0000313" key="1">
    <source>
        <dbReference type="EMBL" id="AUF82679.1"/>
    </source>
</evidence>
<keyword evidence="2" id="KW-1185">Reference proteome</keyword>
<dbReference type="EMBL" id="KY322437">
    <property type="protein sequence ID" value="AUF82679.1"/>
    <property type="molecule type" value="Genomic_DNA"/>
</dbReference>
<organism evidence="1">
    <name type="scientific">Tetraselmis virus 1</name>
    <dbReference type="NCBI Taxonomy" id="2060617"/>
    <lineage>
        <taxon>Viruses</taxon>
        <taxon>Varidnaviria</taxon>
        <taxon>Bamfordvirae</taxon>
        <taxon>Nucleocytoviricota</taxon>
        <taxon>Megaviricetes</taxon>
        <taxon>Imitervirales</taxon>
        <taxon>Allomimiviridae</taxon>
        <taxon>Oceanusvirus</taxon>
        <taxon>Oceanusvirus kaneohense</taxon>
    </lineage>
</organism>